<evidence type="ECO:0000259" key="2">
    <source>
        <dbReference type="Pfam" id="PF00483"/>
    </source>
</evidence>
<dbReference type="InterPro" id="IPR005835">
    <property type="entry name" value="NTP_transferase_dom"/>
</dbReference>
<dbReference type="InterPro" id="IPR049577">
    <property type="entry name" value="GMPP_N"/>
</dbReference>
<dbReference type="PANTHER" id="PTHR46390">
    <property type="entry name" value="MANNOSE-1-PHOSPHATE GUANYLYLTRANSFERASE"/>
    <property type="match status" value="1"/>
</dbReference>
<reference evidence="4 5" key="1">
    <citation type="submission" date="2021-04" db="EMBL/GenBank/DDBJ databases">
        <authorList>
            <person name="Pira H."/>
            <person name="Risdian C."/>
            <person name="Wink J."/>
        </authorList>
    </citation>
    <scope>NUCLEOTIDE SEQUENCE [LARGE SCALE GENOMIC DNA]</scope>
    <source>
        <strain evidence="4 5">WHA3</strain>
    </source>
</reference>
<name>A0ABS6SDX4_9SPHN</name>
<dbReference type="GO" id="GO:0004476">
    <property type="term" value="F:mannose-6-phosphate isomerase activity"/>
    <property type="evidence" value="ECO:0007669"/>
    <property type="project" value="UniProtKB-EC"/>
</dbReference>
<dbReference type="GO" id="GO:0004475">
    <property type="term" value="F:mannose-1-phosphate guanylyltransferase (GTP) activity"/>
    <property type="evidence" value="ECO:0007669"/>
    <property type="project" value="UniProtKB-EC"/>
</dbReference>
<keyword evidence="4" id="KW-0548">Nucleotidyltransferase</keyword>
<keyword evidence="5" id="KW-1185">Reference proteome</keyword>
<dbReference type="InterPro" id="IPR051161">
    <property type="entry name" value="Mannose-6P_isomerase_type2"/>
</dbReference>
<keyword evidence="4" id="KW-0808">Transferase</keyword>
<protein>
    <submittedName>
        <fullName evidence="4">Mannose-1-phosphate guanylyltransferase/mannose-6-phosphate isomerase</fullName>
        <ecNumber evidence="4">2.7.7.13</ecNumber>
        <ecNumber evidence="4">5.3.1.8</ecNumber>
    </submittedName>
</protein>
<dbReference type="NCBIfam" id="TIGR01479">
    <property type="entry name" value="GMP_PMI"/>
    <property type="match status" value="1"/>
</dbReference>
<dbReference type="PANTHER" id="PTHR46390:SF1">
    <property type="entry name" value="MANNOSE-1-PHOSPHATE GUANYLYLTRANSFERASE"/>
    <property type="match status" value="1"/>
</dbReference>
<dbReference type="InterPro" id="IPR054566">
    <property type="entry name" value="ManC/GMP-like_b-helix"/>
</dbReference>
<dbReference type="RefSeq" id="WP_218445282.1">
    <property type="nucleotide sequence ID" value="NZ_JAGSPA010000002.1"/>
</dbReference>
<gene>
    <name evidence="4" type="ORF">KCG44_07415</name>
</gene>
<dbReference type="EC" id="2.7.7.13" evidence="4"/>
<evidence type="ECO:0000313" key="4">
    <source>
        <dbReference type="EMBL" id="MBV7256612.1"/>
    </source>
</evidence>
<dbReference type="Pfam" id="PF00483">
    <property type="entry name" value="NTP_transferase"/>
    <property type="match status" value="1"/>
</dbReference>
<proteinExistence type="inferred from homology"/>
<comment type="caution">
    <text evidence="4">The sequence shown here is derived from an EMBL/GenBank/DDBJ whole genome shotgun (WGS) entry which is preliminary data.</text>
</comment>
<dbReference type="EC" id="5.3.1.8" evidence="4"/>
<dbReference type="Pfam" id="PF22640">
    <property type="entry name" value="ManC_GMP_beta-helix"/>
    <property type="match status" value="1"/>
</dbReference>
<dbReference type="EMBL" id="JAGSPA010000002">
    <property type="protein sequence ID" value="MBV7256612.1"/>
    <property type="molecule type" value="Genomic_DNA"/>
</dbReference>
<comment type="similarity">
    <text evidence="1">Belongs to the mannose-6-phosphate isomerase type 2 family.</text>
</comment>
<sequence>MTTASPSIWPVILSGGSGTRLWPLSRALRPKQMLHLGQQQSMIAATAARTNRAEFAAPVIVAGAAHESLVTEALQGTALSGLILEPAARNTAPAIALAAHMVAQSAADGLMLVMPSDHLIADEAAFHAAIAAAVPAANEGWLVTFGIEPDRPETGYGYIEAAEDLSGKSKRVRSFKEKPELAVAEAYVNAGGYYWNAGIFLMRADSYLQALERHAADIARESAAAWAGRTASGNVIRPDASHFAACASQSIDYAIMEPAERKAVVPVTMGWSDIGGFDALHGVLPQDADGNALMGDAIAKDCSGSLVWGDGILAAAVGLDNIVLIATGDAVVALPRDRAQDVKLIVEELKAANRPETESPPKER</sequence>
<feature type="domain" description="Nucleotidyl transferase" evidence="2">
    <location>
        <begin position="10"/>
        <end position="287"/>
    </location>
</feature>
<organism evidence="4 5">
    <name type="scientific">Pacificimonas pallii</name>
    <dbReference type="NCBI Taxonomy" id="2827236"/>
    <lineage>
        <taxon>Bacteria</taxon>
        <taxon>Pseudomonadati</taxon>
        <taxon>Pseudomonadota</taxon>
        <taxon>Alphaproteobacteria</taxon>
        <taxon>Sphingomonadales</taxon>
        <taxon>Sphingosinicellaceae</taxon>
        <taxon>Pacificimonas</taxon>
    </lineage>
</organism>
<accession>A0ABS6SDX4</accession>
<dbReference type="InterPro" id="IPR006375">
    <property type="entry name" value="Man1P_GuaTrfase/Man6P_Isoase"/>
</dbReference>
<evidence type="ECO:0000313" key="5">
    <source>
        <dbReference type="Proteomes" id="UP000722336"/>
    </source>
</evidence>
<evidence type="ECO:0000259" key="3">
    <source>
        <dbReference type="Pfam" id="PF22640"/>
    </source>
</evidence>
<dbReference type="CDD" id="cd02509">
    <property type="entry name" value="GDP-M1P_Guanylyltransferase"/>
    <property type="match status" value="1"/>
</dbReference>
<dbReference type="Proteomes" id="UP000722336">
    <property type="component" value="Unassembled WGS sequence"/>
</dbReference>
<evidence type="ECO:0000256" key="1">
    <source>
        <dbReference type="RuleBase" id="RU004190"/>
    </source>
</evidence>
<feature type="domain" description="MannoseP isomerase/GMP-like beta-helix" evidence="3">
    <location>
        <begin position="296"/>
        <end position="349"/>
    </location>
</feature>
<keyword evidence="4" id="KW-0413">Isomerase</keyword>